<sequence length="115" mass="13421">MSRHPTPLVSAENHALWKQVHDLCYLALRKDPTPPERRVRLQEIFERPTLYTYVEGLTMADAVTQLQADRAFIMQDRRVDRSVMYGAGDRDFTRPYQCFADLRAIPPQKDPDHHA</sequence>
<gene>
    <name evidence="1" type="ORF">SAMN05192565_112117</name>
</gene>
<name>A0A1I2UZC5_9HYPH</name>
<protein>
    <submittedName>
        <fullName evidence="1">Uncharacterized protein</fullName>
    </submittedName>
</protein>
<dbReference type="AlphaFoldDB" id="A0A1I2UZC5"/>
<accession>A0A1I2UZC5</accession>
<evidence type="ECO:0000313" key="1">
    <source>
        <dbReference type="EMBL" id="SFG82595.1"/>
    </source>
</evidence>
<organism evidence="1 2">
    <name type="scientific">Methylobacterium gossipiicola</name>
    <dbReference type="NCBI Taxonomy" id="582675"/>
    <lineage>
        <taxon>Bacteria</taxon>
        <taxon>Pseudomonadati</taxon>
        <taxon>Pseudomonadota</taxon>
        <taxon>Alphaproteobacteria</taxon>
        <taxon>Hyphomicrobiales</taxon>
        <taxon>Methylobacteriaceae</taxon>
        <taxon>Methylobacterium</taxon>
    </lineage>
</organism>
<reference evidence="2" key="1">
    <citation type="submission" date="2016-10" db="EMBL/GenBank/DDBJ databases">
        <authorList>
            <person name="Varghese N."/>
            <person name="Submissions S."/>
        </authorList>
    </citation>
    <scope>NUCLEOTIDE SEQUENCE [LARGE SCALE GENOMIC DNA]</scope>
    <source>
        <strain evidence="2">Gh-105</strain>
    </source>
</reference>
<dbReference type="EMBL" id="FOPM01000012">
    <property type="protein sequence ID" value="SFG82595.1"/>
    <property type="molecule type" value="Genomic_DNA"/>
</dbReference>
<proteinExistence type="predicted"/>
<evidence type="ECO:0000313" key="2">
    <source>
        <dbReference type="Proteomes" id="UP000199229"/>
    </source>
</evidence>
<keyword evidence="2" id="KW-1185">Reference proteome</keyword>
<dbReference type="Proteomes" id="UP000199229">
    <property type="component" value="Unassembled WGS sequence"/>
</dbReference>